<proteinExistence type="predicted"/>
<reference evidence="1 2" key="1">
    <citation type="journal article" date="2019" name="Commun. Biol.">
        <title>The bagworm genome reveals a unique fibroin gene that provides high tensile strength.</title>
        <authorList>
            <person name="Kono N."/>
            <person name="Nakamura H."/>
            <person name="Ohtoshi R."/>
            <person name="Tomita M."/>
            <person name="Numata K."/>
            <person name="Arakawa K."/>
        </authorList>
    </citation>
    <scope>NUCLEOTIDE SEQUENCE [LARGE SCALE GENOMIC DNA]</scope>
</reference>
<evidence type="ECO:0000313" key="1">
    <source>
        <dbReference type="EMBL" id="GBP65370.1"/>
    </source>
</evidence>
<keyword evidence="2" id="KW-1185">Reference proteome</keyword>
<accession>A0A4C1XQD2</accession>
<sequence>MIEKMLQSWLYTCNVQGGRDNLGTKDGLPPLLPCRRANIANCPCLPIHITIKVAIKGYPQFQTLDCPCGRSLTLEFASPAPLAGTHITGISLFVHDQSYEKDRSHQWTQAQVRKYRKLMITSCFKGLSSEQRRTRASVLLVIGLESALTEPRLCDPPDSKARPALVCGSFEL</sequence>
<name>A0A4C1XQD2_EUMVA</name>
<evidence type="ECO:0000313" key="2">
    <source>
        <dbReference type="Proteomes" id="UP000299102"/>
    </source>
</evidence>
<organism evidence="1 2">
    <name type="scientific">Eumeta variegata</name>
    <name type="common">Bagworm moth</name>
    <name type="synonym">Eumeta japonica</name>
    <dbReference type="NCBI Taxonomy" id="151549"/>
    <lineage>
        <taxon>Eukaryota</taxon>
        <taxon>Metazoa</taxon>
        <taxon>Ecdysozoa</taxon>
        <taxon>Arthropoda</taxon>
        <taxon>Hexapoda</taxon>
        <taxon>Insecta</taxon>
        <taxon>Pterygota</taxon>
        <taxon>Neoptera</taxon>
        <taxon>Endopterygota</taxon>
        <taxon>Lepidoptera</taxon>
        <taxon>Glossata</taxon>
        <taxon>Ditrysia</taxon>
        <taxon>Tineoidea</taxon>
        <taxon>Psychidae</taxon>
        <taxon>Oiketicinae</taxon>
        <taxon>Eumeta</taxon>
    </lineage>
</organism>
<dbReference type="AlphaFoldDB" id="A0A4C1XQD2"/>
<protein>
    <submittedName>
        <fullName evidence="1">Uncharacterized protein</fullName>
    </submittedName>
</protein>
<dbReference type="OrthoDB" id="7508911at2759"/>
<dbReference type="EMBL" id="BGZK01000927">
    <property type="protein sequence ID" value="GBP65370.1"/>
    <property type="molecule type" value="Genomic_DNA"/>
</dbReference>
<comment type="caution">
    <text evidence="1">The sequence shown here is derived from an EMBL/GenBank/DDBJ whole genome shotgun (WGS) entry which is preliminary data.</text>
</comment>
<gene>
    <name evidence="1" type="ORF">EVAR_53402_1</name>
</gene>
<dbReference type="Proteomes" id="UP000299102">
    <property type="component" value="Unassembled WGS sequence"/>
</dbReference>